<keyword evidence="1" id="KW-0812">Transmembrane</keyword>
<gene>
    <name evidence="2" type="ORF">LCGC14_1654500</name>
</gene>
<reference evidence="2" key="1">
    <citation type="journal article" date="2015" name="Nature">
        <title>Complex archaea that bridge the gap between prokaryotes and eukaryotes.</title>
        <authorList>
            <person name="Spang A."/>
            <person name="Saw J.H."/>
            <person name="Jorgensen S.L."/>
            <person name="Zaremba-Niedzwiedzka K."/>
            <person name="Martijn J."/>
            <person name="Lind A.E."/>
            <person name="van Eijk R."/>
            <person name="Schleper C."/>
            <person name="Guy L."/>
            <person name="Ettema T.J."/>
        </authorList>
    </citation>
    <scope>NUCLEOTIDE SEQUENCE</scope>
</reference>
<protein>
    <submittedName>
        <fullName evidence="2">Uncharacterized protein</fullName>
    </submittedName>
</protein>
<dbReference type="AlphaFoldDB" id="A0A0F9KBU9"/>
<evidence type="ECO:0000313" key="2">
    <source>
        <dbReference type="EMBL" id="KKM19558.1"/>
    </source>
</evidence>
<accession>A0A0F9KBU9</accession>
<sequence>MLKFHLAALVATFVTGYFYGSMEFDMETRYAVLFSSVIGLFTFLGVCTAFVIIEVIVRVFT</sequence>
<keyword evidence="1" id="KW-0472">Membrane</keyword>
<proteinExistence type="predicted"/>
<evidence type="ECO:0000256" key="1">
    <source>
        <dbReference type="SAM" id="Phobius"/>
    </source>
</evidence>
<organism evidence="2">
    <name type="scientific">marine sediment metagenome</name>
    <dbReference type="NCBI Taxonomy" id="412755"/>
    <lineage>
        <taxon>unclassified sequences</taxon>
        <taxon>metagenomes</taxon>
        <taxon>ecological metagenomes</taxon>
    </lineage>
</organism>
<keyword evidence="1" id="KW-1133">Transmembrane helix</keyword>
<feature type="transmembrane region" description="Helical" evidence="1">
    <location>
        <begin position="30"/>
        <end position="57"/>
    </location>
</feature>
<comment type="caution">
    <text evidence="2">The sequence shown here is derived from an EMBL/GenBank/DDBJ whole genome shotgun (WGS) entry which is preliminary data.</text>
</comment>
<name>A0A0F9KBU9_9ZZZZ</name>
<dbReference type="EMBL" id="LAZR01013959">
    <property type="protein sequence ID" value="KKM19558.1"/>
    <property type="molecule type" value="Genomic_DNA"/>
</dbReference>